<dbReference type="Gene3D" id="3.20.20.150">
    <property type="entry name" value="Divalent-metal-dependent TIM barrel enzymes"/>
    <property type="match status" value="1"/>
</dbReference>
<dbReference type="InterPro" id="IPR029068">
    <property type="entry name" value="Glyas_Bleomycin-R_OHBP_Dase"/>
</dbReference>
<reference evidence="3 4" key="1">
    <citation type="submission" date="2023-11" db="EMBL/GenBank/DDBJ databases">
        <title>Draft genome of Azohydromonas lata strain H1 (DSM1123), a polyhydroxyalkanoate producer.</title>
        <authorList>
            <person name="Traversa D."/>
            <person name="D'Addabbo P."/>
            <person name="Pazzani C."/>
            <person name="Manzari C."/>
            <person name="Chiara M."/>
            <person name="Scrascia M."/>
        </authorList>
    </citation>
    <scope>NUCLEOTIDE SEQUENCE [LARGE SCALE GENOMIC DNA]</scope>
    <source>
        <strain evidence="3 4">H1</strain>
    </source>
</reference>
<dbReference type="PROSITE" id="PS51819">
    <property type="entry name" value="VOC"/>
    <property type="match status" value="2"/>
</dbReference>
<comment type="catalytic activity">
    <reaction evidence="1">
        <text>3-dehydroshikimate = 3,4-dihydroxybenzoate + H2O</text>
        <dbReference type="Rhea" id="RHEA:24848"/>
        <dbReference type="ChEBI" id="CHEBI:15377"/>
        <dbReference type="ChEBI" id="CHEBI:16630"/>
        <dbReference type="ChEBI" id="CHEBI:36241"/>
        <dbReference type="EC" id="4.2.1.118"/>
    </reaction>
</comment>
<comment type="function">
    <text evidence="1">Catalyzes the conversion of 3-dehydroshikimate to protocatechuate (3,4-dihydroxybenzoate), a common intermediate of quinate and shikimate degradation pathways.</text>
</comment>
<dbReference type="SUPFAM" id="SSF51658">
    <property type="entry name" value="Xylose isomerase-like"/>
    <property type="match status" value="1"/>
</dbReference>
<dbReference type="SUPFAM" id="SSF54593">
    <property type="entry name" value="Glyoxalase/Bleomycin resistance protein/Dihydroxybiphenyl dioxygenase"/>
    <property type="match status" value="1"/>
</dbReference>
<dbReference type="Proteomes" id="UP001293718">
    <property type="component" value="Unassembled WGS sequence"/>
</dbReference>
<protein>
    <recommendedName>
        <fullName evidence="1">3-dehydroshikimate dehydratase</fullName>
        <shortName evidence="1">DSD</shortName>
        <ecNumber evidence="1">4.2.1.118</ecNumber>
    </recommendedName>
</protein>
<organism evidence="3 4">
    <name type="scientific">Azohydromonas lata</name>
    <dbReference type="NCBI Taxonomy" id="45677"/>
    <lineage>
        <taxon>Bacteria</taxon>
        <taxon>Pseudomonadati</taxon>
        <taxon>Pseudomonadota</taxon>
        <taxon>Betaproteobacteria</taxon>
        <taxon>Burkholderiales</taxon>
        <taxon>Sphaerotilaceae</taxon>
        <taxon>Azohydromonas</taxon>
    </lineage>
</organism>
<feature type="binding site" evidence="1">
    <location>
        <position position="165"/>
    </location>
    <ligand>
        <name>a divalent metal cation</name>
        <dbReference type="ChEBI" id="CHEBI:60240"/>
        <note>catalytic</note>
    </ligand>
</feature>
<evidence type="ECO:0000256" key="1">
    <source>
        <dbReference type="HAMAP-Rule" id="MF_02238"/>
    </source>
</evidence>
<feature type="domain" description="VOC" evidence="2">
    <location>
        <begin position="301"/>
        <end position="420"/>
    </location>
</feature>
<dbReference type="InterPro" id="IPR004360">
    <property type="entry name" value="Glyas_Fos-R_dOase_dom"/>
</dbReference>
<dbReference type="InterPro" id="IPR050312">
    <property type="entry name" value="IolE/XylAMocC-like"/>
</dbReference>
<feature type="binding site" evidence="1">
    <location>
        <position position="450"/>
    </location>
    <ligand>
        <name>Mg(2+)</name>
        <dbReference type="ChEBI" id="CHEBI:18420"/>
    </ligand>
</feature>
<accession>A0ABU5IRQ4</accession>
<sequence length="635" mass="69215">MRRSIATVSLSGTLRDKLQAIAAARFDGIELFEPDFTTARMSAAEMRQRCDDLGLKVELFQPFRDFEGMPQAAFERSLARAEVKFDLMEALGCPMVLVCSNTSPLALPDAQLAAEQLHQLAERAARRNLRIGFEALAWGRHVNKWRQAWDIVQRADHPHLGLIVDSFHTASLKDSPQGIADVGEKLFFVQMADAPLMGLDVIDWARHHRNFPGQGQFDVVGFFEQCVRAGYSGPLSLEIFNDVFRATPNRRIAVDAMRSLLWLEGEVRHRLEQAPAEDAAAARALQSQVLFDPPPVPAFQGISFIEFAVDGTHAENLGQLLRTLGFSFAGRHRSKAVTLFRQGGVNLVLNQQATPAARERFSLQGPSVCALGLRTDDPAGALNRATALQSARYDAPTGTGEQRLPSIVAPGGMVIHFVDDALGESGLFEKDFILEAEAADGGAGLQSLDHLAVGLTPDRLDTWVLFCRAVLGLDAGDAVKFADPFGLIRSTGMADAARRLRLVLNMSMSERTRMAQAAQASGGVGVQHIAFASADLLASVARLKAAGVRLVPISDNYYDDLPTRFELDAAFVERLRAAGVLFDRSPQGDYLHAYTEGYAGSGFFFELVQRLGAYDGYGAVNAPARMASQAQEEQQ</sequence>
<name>A0ABU5IRQ4_9BURK</name>
<dbReference type="InterPro" id="IPR036237">
    <property type="entry name" value="Xyl_isomerase-like_sf"/>
</dbReference>
<dbReference type="InterPro" id="IPR037523">
    <property type="entry name" value="VOC_core"/>
</dbReference>
<dbReference type="HAMAP" id="MF_02238">
    <property type="entry name" value="DSD"/>
    <property type="match status" value="1"/>
</dbReference>
<keyword evidence="4" id="KW-1185">Reference proteome</keyword>
<keyword evidence="1" id="KW-0479">Metal-binding</keyword>
<feature type="domain" description="VOC" evidence="2">
    <location>
        <begin position="447"/>
        <end position="610"/>
    </location>
</feature>
<dbReference type="PANTHER" id="PTHR12110">
    <property type="entry name" value="HYDROXYPYRUVATE ISOMERASE"/>
    <property type="match status" value="1"/>
</dbReference>
<proteinExistence type="inferred from homology"/>
<feature type="binding site" evidence="1">
    <location>
        <position position="134"/>
    </location>
    <ligand>
        <name>a divalent metal cation</name>
        <dbReference type="ChEBI" id="CHEBI:60240"/>
        <note>catalytic</note>
    </ligand>
</feature>
<dbReference type="InterPro" id="IPR043700">
    <property type="entry name" value="DSD"/>
</dbReference>
<comment type="cofactor">
    <cofactor evidence="1">
        <name>a divalent metal cation</name>
        <dbReference type="ChEBI" id="CHEBI:60240"/>
    </cofactor>
</comment>
<comment type="similarity">
    <text evidence="1">Belongs to the bacterial two-domain DSD family.</text>
</comment>
<feature type="binding site" evidence="1">
    <location>
        <position position="606"/>
    </location>
    <ligand>
        <name>Mg(2+)</name>
        <dbReference type="ChEBI" id="CHEBI:18420"/>
    </ligand>
</feature>
<dbReference type="Pfam" id="PF01261">
    <property type="entry name" value="AP_endonuc_2"/>
    <property type="match status" value="1"/>
</dbReference>
<evidence type="ECO:0000259" key="2">
    <source>
        <dbReference type="PROSITE" id="PS51819"/>
    </source>
</evidence>
<dbReference type="RefSeq" id="WP_322468684.1">
    <property type="nucleotide sequence ID" value="NZ_JAXOJX010000124.1"/>
</dbReference>
<evidence type="ECO:0000313" key="4">
    <source>
        <dbReference type="Proteomes" id="UP001293718"/>
    </source>
</evidence>
<dbReference type="PANTHER" id="PTHR12110:SF21">
    <property type="entry name" value="XYLOSE ISOMERASE-LIKE TIM BARREL DOMAIN-CONTAINING PROTEIN"/>
    <property type="match status" value="1"/>
</dbReference>
<feature type="binding site" evidence="1">
    <location>
        <position position="190"/>
    </location>
    <ligand>
        <name>a divalent metal cation</name>
        <dbReference type="ChEBI" id="CHEBI:60240"/>
        <note>catalytic</note>
    </ligand>
</feature>
<comment type="caution">
    <text evidence="3">The sequence shown here is derived from an EMBL/GenBank/DDBJ whole genome shotgun (WGS) entry which is preliminary data.</text>
</comment>
<evidence type="ECO:0000313" key="3">
    <source>
        <dbReference type="EMBL" id="MDZ5461553.1"/>
    </source>
</evidence>
<feature type="binding site" evidence="1">
    <location>
        <position position="238"/>
    </location>
    <ligand>
        <name>a divalent metal cation</name>
        <dbReference type="ChEBI" id="CHEBI:60240"/>
        <note>catalytic</note>
    </ligand>
</feature>
<dbReference type="EMBL" id="JAXOJX010000124">
    <property type="protein sequence ID" value="MDZ5461553.1"/>
    <property type="molecule type" value="Genomic_DNA"/>
</dbReference>
<dbReference type="InterPro" id="IPR013022">
    <property type="entry name" value="Xyl_isomerase-like_TIM-brl"/>
</dbReference>
<keyword evidence="1" id="KW-0456">Lyase</keyword>
<dbReference type="Gene3D" id="3.10.180.10">
    <property type="entry name" value="2,3-Dihydroxybiphenyl 1,2-Dioxygenase, domain 1"/>
    <property type="match status" value="2"/>
</dbReference>
<dbReference type="Pfam" id="PF00903">
    <property type="entry name" value="Glyoxalase"/>
    <property type="match status" value="1"/>
</dbReference>
<dbReference type="Pfam" id="PF14696">
    <property type="entry name" value="Glyoxalase_5"/>
    <property type="match status" value="1"/>
</dbReference>
<dbReference type="EC" id="4.2.1.118" evidence="1"/>
<comment type="pathway">
    <text evidence="1">Aromatic compound metabolism; 3,4-dihydroxybenzoate biosynthesis.</text>
</comment>
<feature type="binding site" evidence="1">
    <location>
        <position position="528"/>
    </location>
    <ligand>
        <name>Mg(2+)</name>
        <dbReference type="ChEBI" id="CHEBI:18420"/>
    </ligand>
</feature>
<gene>
    <name evidence="3" type="ORF">SM757_33760</name>
</gene>